<organism evidence="1">
    <name type="scientific">uncultured Caudovirales phage</name>
    <dbReference type="NCBI Taxonomy" id="2100421"/>
    <lineage>
        <taxon>Viruses</taxon>
        <taxon>Duplodnaviria</taxon>
        <taxon>Heunggongvirae</taxon>
        <taxon>Uroviricota</taxon>
        <taxon>Caudoviricetes</taxon>
        <taxon>Peduoviridae</taxon>
        <taxon>Maltschvirus</taxon>
        <taxon>Maltschvirus maltsch</taxon>
    </lineage>
</organism>
<sequence length="403" mass="47101">MPIDEEPTEYGCGSCSYTTTNEDDLMFVDDTLLCEDCRAWCNNCEEYTWNDNTHYVEGIGDYCETCWENHTNYCERCSNTYSDSESMYHIEDRGEYWCEGCYEDNASYCEDCDQYYARECEGCGEGHNRRSNLIHQYSYKPSPQFFGKDKHDLYFGLELEMEIRSGNLRDSAQYIQSKVGDSIYLKDDSSIGRGGHLGFELVSHPLSFGHWISQMSNLWEGLEYLRNTEQARSWDAESCGIHVHVSRAGFKSGAHTHRWLTLIYKNAPEMMKFAGRKSDYAKFNDVWQYDEYDRPYFSVKHKLDGRSHTERYSAVNTQNEHTLELRFFRGTTKPSGVLSAIELAHASVEYTRDMTLSDVKLGMLKWDWFYDYVETNNGFYPNLYERMSKVSHVNLKNIEMINA</sequence>
<reference evidence="1" key="1">
    <citation type="submission" date="2020-05" db="EMBL/GenBank/DDBJ databases">
        <authorList>
            <person name="Chiriac C."/>
            <person name="Salcher M."/>
            <person name="Ghai R."/>
            <person name="Kavagutti S V."/>
        </authorList>
    </citation>
    <scope>NUCLEOTIDE SEQUENCE</scope>
</reference>
<proteinExistence type="predicted"/>
<gene>
    <name evidence="1" type="ORF">UFOVP744_10</name>
</gene>
<accession>A0A6J7X5D3</accession>
<evidence type="ECO:0000313" key="1">
    <source>
        <dbReference type="EMBL" id="CAB5224786.1"/>
    </source>
</evidence>
<evidence type="ECO:0008006" key="2">
    <source>
        <dbReference type="Google" id="ProtNLM"/>
    </source>
</evidence>
<protein>
    <recommendedName>
        <fullName evidence="2">Amidoligase enzyme</fullName>
    </recommendedName>
</protein>
<name>A0A6J7X5D3_9CAUD</name>
<dbReference type="EMBL" id="LR798338">
    <property type="protein sequence ID" value="CAB5224786.1"/>
    <property type="molecule type" value="Genomic_DNA"/>
</dbReference>